<dbReference type="PROSITE" id="PS50405">
    <property type="entry name" value="GST_CTER"/>
    <property type="match status" value="1"/>
</dbReference>
<evidence type="ECO:0000259" key="1">
    <source>
        <dbReference type="PROSITE" id="PS50404"/>
    </source>
</evidence>
<dbReference type="PANTHER" id="PTHR44051:SF8">
    <property type="entry name" value="GLUTATHIONE S-TRANSFERASE GSTA"/>
    <property type="match status" value="1"/>
</dbReference>
<dbReference type="OrthoDB" id="9782992at2"/>
<dbReference type="Pfam" id="PF13417">
    <property type="entry name" value="GST_N_3"/>
    <property type="match status" value="1"/>
</dbReference>
<reference evidence="3 4" key="1">
    <citation type="submission" date="2018-07" db="EMBL/GenBank/DDBJ databases">
        <title>Genomic Encyclopedia of Type Strains, Phase IV (KMG-IV): sequencing the most valuable type-strain genomes for metagenomic binning, comparative biology and taxonomic classification.</title>
        <authorList>
            <person name="Goeker M."/>
        </authorList>
    </citation>
    <scope>NUCLEOTIDE SEQUENCE [LARGE SCALE GENOMIC DNA]</scope>
    <source>
        <strain evidence="3 4">DSM 26725</strain>
    </source>
</reference>
<name>A0A3D9FFZ0_9SPHN</name>
<dbReference type="SUPFAM" id="SSF52833">
    <property type="entry name" value="Thioredoxin-like"/>
    <property type="match status" value="1"/>
</dbReference>
<feature type="domain" description="GST C-terminal" evidence="2">
    <location>
        <begin position="85"/>
        <end position="206"/>
    </location>
</feature>
<dbReference type="CDD" id="cd00570">
    <property type="entry name" value="GST_N_family"/>
    <property type="match status" value="1"/>
</dbReference>
<keyword evidence="4" id="KW-1185">Reference proteome</keyword>
<dbReference type="Proteomes" id="UP000256310">
    <property type="component" value="Unassembled WGS sequence"/>
</dbReference>
<dbReference type="AlphaFoldDB" id="A0A3D9FFZ0"/>
<dbReference type="InterPro" id="IPR010987">
    <property type="entry name" value="Glutathione-S-Trfase_C-like"/>
</dbReference>
<dbReference type="RefSeq" id="WP_116235461.1">
    <property type="nucleotide sequence ID" value="NZ_QRDP01000004.1"/>
</dbReference>
<dbReference type="SUPFAM" id="SSF47616">
    <property type="entry name" value="GST C-terminal domain-like"/>
    <property type="match status" value="1"/>
</dbReference>
<feature type="domain" description="GST N-terminal" evidence="1">
    <location>
        <begin position="1"/>
        <end position="79"/>
    </location>
</feature>
<comment type="caution">
    <text evidence="3">The sequence shown here is derived from an EMBL/GenBank/DDBJ whole genome shotgun (WGS) entry which is preliminary data.</text>
</comment>
<protein>
    <submittedName>
        <fullName evidence="3">Glutathione S-transferase</fullName>
    </submittedName>
</protein>
<evidence type="ECO:0000313" key="3">
    <source>
        <dbReference type="EMBL" id="RED16011.1"/>
    </source>
</evidence>
<evidence type="ECO:0000259" key="2">
    <source>
        <dbReference type="PROSITE" id="PS50405"/>
    </source>
</evidence>
<keyword evidence="3" id="KW-0808">Transferase</keyword>
<dbReference type="InterPro" id="IPR036282">
    <property type="entry name" value="Glutathione-S-Trfase_C_sf"/>
</dbReference>
<dbReference type="InterPro" id="IPR004045">
    <property type="entry name" value="Glutathione_S-Trfase_N"/>
</dbReference>
<dbReference type="Gene3D" id="1.20.1050.10">
    <property type="match status" value="1"/>
</dbReference>
<accession>A0A3D9FFZ0</accession>
<dbReference type="InterPro" id="IPR036249">
    <property type="entry name" value="Thioredoxin-like_sf"/>
</dbReference>
<dbReference type="PROSITE" id="PS50404">
    <property type="entry name" value="GST_NTER"/>
    <property type="match status" value="1"/>
</dbReference>
<dbReference type="EMBL" id="QRDP01000004">
    <property type="protein sequence ID" value="RED16011.1"/>
    <property type="molecule type" value="Genomic_DNA"/>
</dbReference>
<proteinExistence type="predicted"/>
<dbReference type="GO" id="GO:0016740">
    <property type="term" value="F:transferase activity"/>
    <property type="evidence" value="ECO:0007669"/>
    <property type="project" value="UniProtKB-KW"/>
</dbReference>
<organism evidence="3 4">
    <name type="scientific">Parasphingopyxis lamellibrachiae</name>
    <dbReference type="NCBI Taxonomy" id="680125"/>
    <lineage>
        <taxon>Bacteria</taxon>
        <taxon>Pseudomonadati</taxon>
        <taxon>Pseudomonadota</taxon>
        <taxon>Alphaproteobacteria</taxon>
        <taxon>Sphingomonadales</taxon>
        <taxon>Sphingomonadaceae</taxon>
        <taxon>Parasphingopyxis</taxon>
    </lineage>
</organism>
<gene>
    <name evidence="3" type="ORF">DFR46_1021</name>
</gene>
<dbReference type="PANTHER" id="PTHR44051">
    <property type="entry name" value="GLUTATHIONE S-TRANSFERASE-RELATED"/>
    <property type="match status" value="1"/>
</dbReference>
<dbReference type="CDD" id="cd00299">
    <property type="entry name" value="GST_C_family"/>
    <property type="match status" value="1"/>
</dbReference>
<evidence type="ECO:0000313" key="4">
    <source>
        <dbReference type="Proteomes" id="UP000256310"/>
    </source>
</evidence>
<dbReference type="Gene3D" id="3.40.30.10">
    <property type="entry name" value="Glutaredoxin"/>
    <property type="match status" value="1"/>
</dbReference>
<sequence length="215" mass="23752">MKLYGHTFSSYSWKGLIPFYACDIPFEFRMIDQDNPANAAFVQQAHPAGKFPVLRDDGTVIVEATAIIEYLAATQAKGAGLIPAEPRDAVTVRMLDRVFDNYVMGTAQLSVNAHITDADNPDPAMIEAASTGLLRAYRWIENWLGENIFPAHVSLATCAAAPSLFYADWVERIPEDCPRLAALRAELLALPSVSRCVEDARPYRSYFPLGAPDRD</sequence>